<dbReference type="PANTHER" id="PTHR33371">
    <property type="entry name" value="INTERMEMBRANE PHOSPHOLIPID TRANSPORT SYSTEM BINDING PROTEIN MLAD-RELATED"/>
    <property type="match status" value="1"/>
</dbReference>
<sequence>MRRLTALLAVLVLVSGCVGAYDVPLPGGADVGDRPYRVTAQFQDVLDLVPQASVKVNDVAVGRVESIDLADDGWTVDVRLALHGDVRLPANTVAVLRQTSLLGEKYVELARPSGAPVGTLTDGAVVPVQRSSRNPEVEEVFGALAMVLNGGGIAQLQDITKELNAALGGNEKELRSLLSTVETLVRGLDKNRDKITTALDGMKKLSATLDARREPIGVVLDKLEPGFKVLAEQRESLTTMLKALDRLSGVAVRTINASKDDMAAGLRALEPTLRKLAEAGQKLPQALEVLLTYPFPDSALDAIKGDYLNVFLTLVVDKADASPANFPLPPVGGTR</sequence>
<dbReference type="InterPro" id="IPR003399">
    <property type="entry name" value="Mce/MlaD"/>
</dbReference>
<dbReference type="PROSITE" id="PS51257">
    <property type="entry name" value="PROKAR_LIPOPROTEIN"/>
    <property type="match status" value="1"/>
</dbReference>
<feature type="domain" description="Mce/MlaD" evidence="2">
    <location>
        <begin position="34"/>
        <end position="110"/>
    </location>
</feature>
<dbReference type="NCBIfam" id="TIGR00996">
    <property type="entry name" value="Mtu_fam_mce"/>
    <property type="match status" value="1"/>
</dbReference>
<keyword evidence="1" id="KW-0732">Signal</keyword>
<evidence type="ECO:0000259" key="3">
    <source>
        <dbReference type="Pfam" id="PF11887"/>
    </source>
</evidence>
<feature type="domain" description="Mammalian cell entry C-terminal" evidence="3">
    <location>
        <begin position="119"/>
        <end position="290"/>
    </location>
</feature>
<keyword evidence="5" id="KW-1185">Reference proteome</keyword>
<dbReference type="InterPro" id="IPR052336">
    <property type="entry name" value="MlaD_Phospholipid_Transporter"/>
</dbReference>
<dbReference type="Proteomes" id="UP001589693">
    <property type="component" value="Unassembled WGS sequence"/>
</dbReference>
<comment type="caution">
    <text evidence="4">The sequence shown here is derived from an EMBL/GenBank/DDBJ whole genome shotgun (WGS) entry which is preliminary data.</text>
</comment>
<dbReference type="Pfam" id="PF02470">
    <property type="entry name" value="MlaD"/>
    <property type="match status" value="1"/>
</dbReference>
<dbReference type="PANTHER" id="PTHR33371:SF15">
    <property type="entry name" value="LIPOPROTEIN LPRN"/>
    <property type="match status" value="1"/>
</dbReference>
<dbReference type="Pfam" id="PF11887">
    <property type="entry name" value="Mce4_CUP1"/>
    <property type="match status" value="1"/>
</dbReference>
<feature type="signal peptide" evidence="1">
    <location>
        <begin position="1"/>
        <end position="20"/>
    </location>
</feature>
<proteinExistence type="predicted"/>
<dbReference type="InterPro" id="IPR005693">
    <property type="entry name" value="Mce"/>
</dbReference>
<accession>A0ABV6A2Y8</accession>
<feature type="chain" id="PRO_5046083769" evidence="1">
    <location>
        <begin position="21"/>
        <end position="335"/>
    </location>
</feature>
<organism evidence="4 5">
    <name type="scientific">Allokutzneria oryzae</name>
    <dbReference type="NCBI Taxonomy" id="1378989"/>
    <lineage>
        <taxon>Bacteria</taxon>
        <taxon>Bacillati</taxon>
        <taxon>Actinomycetota</taxon>
        <taxon>Actinomycetes</taxon>
        <taxon>Pseudonocardiales</taxon>
        <taxon>Pseudonocardiaceae</taxon>
        <taxon>Allokutzneria</taxon>
    </lineage>
</organism>
<evidence type="ECO:0000313" key="4">
    <source>
        <dbReference type="EMBL" id="MFB9907527.1"/>
    </source>
</evidence>
<evidence type="ECO:0000256" key="1">
    <source>
        <dbReference type="SAM" id="SignalP"/>
    </source>
</evidence>
<evidence type="ECO:0000313" key="5">
    <source>
        <dbReference type="Proteomes" id="UP001589693"/>
    </source>
</evidence>
<reference evidence="4 5" key="1">
    <citation type="submission" date="2024-09" db="EMBL/GenBank/DDBJ databases">
        <authorList>
            <person name="Sun Q."/>
            <person name="Mori K."/>
        </authorList>
    </citation>
    <scope>NUCLEOTIDE SEQUENCE [LARGE SCALE GENOMIC DNA]</scope>
    <source>
        <strain evidence="4 5">TBRC 7907</strain>
    </source>
</reference>
<gene>
    <name evidence="4" type="ORF">ACFFQA_26645</name>
</gene>
<evidence type="ECO:0000259" key="2">
    <source>
        <dbReference type="Pfam" id="PF02470"/>
    </source>
</evidence>
<name>A0ABV6A2Y8_9PSEU</name>
<dbReference type="InterPro" id="IPR024516">
    <property type="entry name" value="Mce_C"/>
</dbReference>
<protein>
    <submittedName>
        <fullName evidence="4">MCE family protein</fullName>
    </submittedName>
</protein>
<dbReference type="EMBL" id="JBHLZU010000021">
    <property type="protein sequence ID" value="MFB9907527.1"/>
    <property type="molecule type" value="Genomic_DNA"/>
</dbReference>
<dbReference type="RefSeq" id="WP_377857852.1">
    <property type="nucleotide sequence ID" value="NZ_JBHLZU010000021.1"/>
</dbReference>